<dbReference type="SUPFAM" id="SSF52540">
    <property type="entry name" value="P-loop containing nucleoside triphosphate hydrolases"/>
    <property type="match status" value="1"/>
</dbReference>
<accession>A0A6G9RNC8</accession>
<dbReference type="KEGG" id="kgn:GY169_11845"/>
<proteinExistence type="predicted"/>
<evidence type="ECO:0000313" key="1">
    <source>
        <dbReference type="EMBL" id="QIR27449.1"/>
    </source>
</evidence>
<evidence type="ECO:0000313" key="2">
    <source>
        <dbReference type="Proteomes" id="UP000503580"/>
    </source>
</evidence>
<dbReference type="AlphaFoldDB" id="A0A6G9RNC8"/>
<dbReference type="EMBL" id="CP050321">
    <property type="protein sequence ID" value="QIR27449.1"/>
    <property type="molecule type" value="Genomic_DNA"/>
</dbReference>
<sequence length="173" mass="19605">MHLYMIGPGGVGKSTVGERLAERLGYTFVDLDTQFCERLANIRDYLKTDGYEAYLEQNSALFEALSVELRHHNVVFALSSGFLATDIRPDIVQRNRQRVRESGRSILLMPSKDVDVACGCIVTRQLKRGFGLERDKEEAKFRQRFPDYMALGDIQIFTMGSPEIIINKIIAAL</sequence>
<dbReference type="PRINTS" id="PR01100">
    <property type="entry name" value="SHIKIMTKNASE"/>
</dbReference>
<dbReference type="Gene3D" id="3.40.50.300">
    <property type="entry name" value="P-loop containing nucleotide triphosphate hydrolases"/>
    <property type="match status" value="1"/>
</dbReference>
<keyword evidence="2" id="KW-1185">Reference proteome</keyword>
<organism evidence="1 2">
    <name type="scientific">Kluyvera genomosp. 3</name>
    <dbReference type="NCBI Taxonomy" id="2774055"/>
    <lineage>
        <taxon>Bacteria</taxon>
        <taxon>Pseudomonadati</taxon>
        <taxon>Pseudomonadota</taxon>
        <taxon>Gammaproteobacteria</taxon>
        <taxon>Enterobacterales</taxon>
        <taxon>Enterobacteriaceae</taxon>
        <taxon>Kluyvera</taxon>
    </lineage>
</organism>
<dbReference type="Pfam" id="PF01202">
    <property type="entry name" value="SKI"/>
    <property type="match status" value="1"/>
</dbReference>
<dbReference type="Proteomes" id="UP000503580">
    <property type="component" value="Chromosome"/>
</dbReference>
<protein>
    <submittedName>
        <fullName evidence="1">AAA family ATPase</fullName>
    </submittedName>
</protein>
<dbReference type="InterPro" id="IPR027417">
    <property type="entry name" value="P-loop_NTPase"/>
</dbReference>
<dbReference type="InterPro" id="IPR031322">
    <property type="entry name" value="Shikimate/glucono_kinase"/>
</dbReference>
<gene>
    <name evidence="1" type="ORF">GY169_11845</name>
</gene>
<dbReference type="RefSeq" id="WP_167575853.1">
    <property type="nucleotide sequence ID" value="NZ_CP050321.1"/>
</dbReference>
<reference evidence="1 2" key="1">
    <citation type="submission" date="2020-02" db="EMBL/GenBank/DDBJ databases">
        <title>Whole genome PO2S7.</title>
        <authorList>
            <person name="Singha K.M."/>
        </authorList>
    </citation>
    <scope>NUCLEOTIDE SEQUENCE [LARGE SCALE GENOMIC DNA]</scope>
    <source>
        <strain evidence="1 2">PO2S7</strain>
    </source>
</reference>
<name>A0A6G9RNC8_9ENTR</name>